<dbReference type="EMBL" id="FMAE01000006">
    <property type="protein sequence ID" value="SCB40299.1"/>
    <property type="molecule type" value="Genomic_DNA"/>
</dbReference>
<feature type="domain" description="Glycosyltransferase 2-like" evidence="1">
    <location>
        <begin position="6"/>
        <end position="114"/>
    </location>
</feature>
<dbReference type="InterPro" id="IPR050834">
    <property type="entry name" value="Glycosyltransf_2"/>
</dbReference>
<protein>
    <submittedName>
        <fullName evidence="2">Glycosyltransferase involved in cell wall bisynthesis</fullName>
    </submittedName>
</protein>
<keyword evidence="2" id="KW-0808">Transferase</keyword>
<reference evidence="2 3" key="1">
    <citation type="submission" date="2016-08" db="EMBL/GenBank/DDBJ databases">
        <authorList>
            <person name="Seilhamer J.J."/>
        </authorList>
    </citation>
    <scope>NUCLEOTIDE SEQUENCE [LARGE SCALE GENOMIC DNA]</scope>
    <source>
        <strain evidence="2 3">CCBAU 10071</strain>
    </source>
</reference>
<accession>A0A1C3WK11</accession>
<gene>
    <name evidence="2" type="ORF">GA0061099_1006314</name>
</gene>
<dbReference type="InterPro" id="IPR001173">
    <property type="entry name" value="Glyco_trans_2-like"/>
</dbReference>
<dbReference type="RefSeq" id="WP_036026842.1">
    <property type="nucleotide sequence ID" value="NZ_FMAE01000006.1"/>
</dbReference>
<evidence type="ECO:0000259" key="1">
    <source>
        <dbReference type="Pfam" id="PF00535"/>
    </source>
</evidence>
<dbReference type="PANTHER" id="PTHR43685:SF11">
    <property type="entry name" value="GLYCOSYLTRANSFERASE TAGX-RELATED"/>
    <property type="match status" value="1"/>
</dbReference>
<dbReference type="SUPFAM" id="SSF53448">
    <property type="entry name" value="Nucleotide-diphospho-sugar transferases"/>
    <property type="match status" value="1"/>
</dbReference>
<dbReference type="GO" id="GO:0016740">
    <property type="term" value="F:transferase activity"/>
    <property type="evidence" value="ECO:0007669"/>
    <property type="project" value="UniProtKB-KW"/>
</dbReference>
<dbReference type="AlphaFoldDB" id="A0A1C3WK11"/>
<dbReference type="PANTHER" id="PTHR43685">
    <property type="entry name" value="GLYCOSYLTRANSFERASE"/>
    <property type="match status" value="1"/>
</dbReference>
<dbReference type="Pfam" id="PF00535">
    <property type="entry name" value="Glycos_transf_2"/>
    <property type="match status" value="1"/>
</dbReference>
<proteinExistence type="predicted"/>
<dbReference type="InterPro" id="IPR029044">
    <property type="entry name" value="Nucleotide-diphossugar_trans"/>
</dbReference>
<organism evidence="2 3">
    <name type="scientific">Bradyrhizobium yuanmingense</name>
    <dbReference type="NCBI Taxonomy" id="108015"/>
    <lineage>
        <taxon>Bacteria</taxon>
        <taxon>Pseudomonadati</taxon>
        <taxon>Pseudomonadota</taxon>
        <taxon>Alphaproteobacteria</taxon>
        <taxon>Hyphomicrobiales</taxon>
        <taxon>Nitrobacteraceae</taxon>
        <taxon>Bradyrhizobium</taxon>
    </lineage>
</organism>
<name>A0A1C3WK11_9BRAD</name>
<evidence type="ECO:0000313" key="2">
    <source>
        <dbReference type="EMBL" id="SCB40299.1"/>
    </source>
</evidence>
<sequence length="331" mass="36991">MSSVDVVVPCFRYGHFLRECVESVLTQSGPELRVLIIDDASPDNTAEVAQELRSDSRVDYRRHISNQGLIATANEGIAWASADYMLLLSADDYLLPGALSRSVDLMDNHPSVAFTFGGAVVLDQRGDHPFYRSYYGTEVDLRTRILSGLEFITLSRAQCIVVSPTVVVRTSLQKKLGGYLADLPYASDMEMWLRLAAHGDVGFIGADQAVYRYHSLNMSSEPSPELNLLQRKAAIEHFLNGGAAMLTNDLRNWLTRQLALDAIVRASIAFNEGAIDTSARLAELALSIDPSVQHSRRWWFLACKKVLGLRGWQLVRPSVELFRSIFRNERR</sequence>
<dbReference type="Gene3D" id="3.90.550.10">
    <property type="entry name" value="Spore Coat Polysaccharide Biosynthesis Protein SpsA, Chain A"/>
    <property type="match status" value="1"/>
</dbReference>
<dbReference type="Proteomes" id="UP000183174">
    <property type="component" value="Unassembled WGS sequence"/>
</dbReference>
<evidence type="ECO:0000313" key="3">
    <source>
        <dbReference type="Proteomes" id="UP000183174"/>
    </source>
</evidence>